<reference evidence="2 3" key="1">
    <citation type="submission" date="2018-08" db="EMBL/GenBank/DDBJ databases">
        <title>Chitinophaga sp. K20C18050901, a novel bacterium isolated from forest soil.</title>
        <authorList>
            <person name="Wang C."/>
        </authorList>
    </citation>
    <scope>NUCLEOTIDE SEQUENCE [LARGE SCALE GENOMIC DNA]</scope>
    <source>
        <strain evidence="2 3">K20C18050901</strain>
    </source>
</reference>
<keyword evidence="1" id="KW-1133">Transmembrane helix</keyword>
<name>A0A3E1NZX7_9BACT</name>
<organism evidence="2 3">
    <name type="scientific">Chitinophaga silvisoli</name>
    <dbReference type="NCBI Taxonomy" id="2291814"/>
    <lineage>
        <taxon>Bacteria</taxon>
        <taxon>Pseudomonadati</taxon>
        <taxon>Bacteroidota</taxon>
        <taxon>Chitinophagia</taxon>
        <taxon>Chitinophagales</taxon>
        <taxon>Chitinophagaceae</taxon>
        <taxon>Chitinophaga</taxon>
    </lineage>
</organism>
<dbReference type="EMBL" id="QTJV01000006">
    <property type="protein sequence ID" value="RFM33479.1"/>
    <property type="molecule type" value="Genomic_DNA"/>
</dbReference>
<evidence type="ECO:0000313" key="2">
    <source>
        <dbReference type="EMBL" id="RFM33479.1"/>
    </source>
</evidence>
<evidence type="ECO:0000313" key="3">
    <source>
        <dbReference type="Proteomes" id="UP000261174"/>
    </source>
</evidence>
<gene>
    <name evidence="2" type="ORF">DXN04_16085</name>
</gene>
<keyword evidence="1" id="KW-0472">Membrane</keyword>
<protein>
    <submittedName>
        <fullName evidence="2">Uncharacterized protein</fullName>
    </submittedName>
</protein>
<feature type="transmembrane region" description="Helical" evidence="1">
    <location>
        <begin position="32"/>
        <end position="53"/>
    </location>
</feature>
<keyword evidence="3" id="KW-1185">Reference proteome</keyword>
<comment type="caution">
    <text evidence="2">The sequence shown here is derived from an EMBL/GenBank/DDBJ whole genome shotgun (WGS) entry which is preliminary data.</text>
</comment>
<evidence type="ECO:0000256" key="1">
    <source>
        <dbReference type="SAM" id="Phobius"/>
    </source>
</evidence>
<accession>A0A3E1NZX7</accession>
<sequence length="73" mass="8951">MWPGKGQRSRTGRNENKVIRVKVFVRSPKLDWYWMVVIIASRGAGMYFLNWWYANRRFVKRPREMRNLLEEFA</sequence>
<proteinExistence type="predicted"/>
<keyword evidence="1" id="KW-0812">Transmembrane</keyword>
<dbReference type="Proteomes" id="UP000261174">
    <property type="component" value="Unassembled WGS sequence"/>
</dbReference>
<dbReference type="AlphaFoldDB" id="A0A3E1NZX7"/>